<dbReference type="EMBL" id="NEVK01000006">
    <property type="protein sequence ID" value="OZI17951.1"/>
    <property type="molecule type" value="Genomic_DNA"/>
</dbReference>
<evidence type="ECO:0008006" key="3">
    <source>
        <dbReference type="Google" id="ProtNLM"/>
    </source>
</evidence>
<proteinExistence type="predicted"/>
<evidence type="ECO:0000313" key="2">
    <source>
        <dbReference type="Proteomes" id="UP000216947"/>
    </source>
</evidence>
<organism evidence="1 2">
    <name type="scientific">Bordetella genomosp. 7</name>
    <dbReference type="NCBI Taxonomy" id="1416805"/>
    <lineage>
        <taxon>Bacteria</taxon>
        <taxon>Pseudomonadati</taxon>
        <taxon>Pseudomonadota</taxon>
        <taxon>Betaproteobacteria</taxon>
        <taxon>Burkholderiales</taxon>
        <taxon>Alcaligenaceae</taxon>
        <taxon>Bordetella</taxon>
    </lineage>
</organism>
<reference evidence="2" key="1">
    <citation type="submission" date="2017-05" db="EMBL/GenBank/DDBJ databases">
        <title>Complete and WGS of Bordetella genogroups.</title>
        <authorList>
            <person name="Spilker T."/>
            <person name="Lipuma J."/>
        </authorList>
    </citation>
    <scope>NUCLEOTIDE SEQUENCE [LARGE SCALE GENOMIC DNA]</scope>
    <source>
        <strain evidence="2">AU18089</strain>
    </source>
</reference>
<dbReference type="InterPro" id="IPR054659">
    <property type="entry name" value="J517_1871_lipoprot"/>
</dbReference>
<dbReference type="NCBIfam" id="NF045606">
    <property type="entry name" value="lipo_J517_1871"/>
    <property type="match status" value="1"/>
</dbReference>
<evidence type="ECO:0000313" key="1">
    <source>
        <dbReference type="EMBL" id="OZI17951.1"/>
    </source>
</evidence>
<comment type="caution">
    <text evidence="1">The sequence shown here is derived from an EMBL/GenBank/DDBJ whole genome shotgun (WGS) entry which is preliminary data.</text>
</comment>
<gene>
    <name evidence="1" type="ORF">CAL19_12795</name>
</gene>
<protein>
    <recommendedName>
        <fullName evidence="3">Lipoprotein</fullName>
    </recommendedName>
</protein>
<dbReference type="Proteomes" id="UP000216947">
    <property type="component" value="Unassembled WGS sequence"/>
</dbReference>
<keyword evidence="2" id="KW-1185">Reference proteome</keyword>
<name>A0A261QZ09_9BORD</name>
<accession>A0A261QZ09</accession>
<sequence>MALSGCMAPYESMKNNQYSQVEPQATPDELAGTWTGTSGPYLMTIKLGAEGRGMSCASWQANESVNNVKYSGGRLYFPDGMQMTVGAEGGQLVAVYDQKGMEPIRLNPDTELVEASPYCRDKLR</sequence>
<dbReference type="AlphaFoldDB" id="A0A261QZ09"/>